<evidence type="ECO:0000256" key="3">
    <source>
        <dbReference type="SAM" id="SignalP"/>
    </source>
</evidence>
<dbReference type="OrthoDB" id="40902at2759"/>
<dbReference type="Pfam" id="PF00069">
    <property type="entry name" value="Pkinase"/>
    <property type="match status" value="1"/>
</dbReference>
<reference evidence="6" key="1">
    <citation type="submission" date="2022-01" db="EMBL/GenBank/DDBJ databases">
        <authorList>
            <person name="King R."/>
        </authorList>
    </citation>
    <scope>NUCLEOTIDE SEQUENCE</scope>
</reference>
<dbReference type="InterPro" id="IPR008271">
    <property type="entry name" value="Ser/Thr_kinase_AS"/>
</dbReference>
<dbReference type="PROSITE" id="PS00108">
    <property type="entry name" value="PROTEIN_KINASE_ST"/>
    <property type="match status" value="1"/>
</dbReference>
<gene>
    <name evidence="6" type="ORF">PHAECO_LOCUS1052</name>
</gene>
<dbReference type="PROSITE" id="PS50006">
    <property type="entry name" value="FHA_DOMAIN"/>
    <property type="match status" value="1"/>
</dbReference>
<keyword evidence="2" id="KW-0067">ATP-binding</keyword>
<dbReference type="InterPro" id="IPR008984">
    <property type="entry name" value="SMAD_FHA_dom_sf"/>
</dbReference>
<dbReference type="SUPFAM" id="SSF52058">
    <property type="entry name" value="L domain-like"/>
    <property type="match status" value="1"/>
</dbReference>
<dbReference type="SUPFAM" id="SSF49879">
    <property type="entry name" value="SMAD/FHA domain"/>
    <property type="match status" value="1"/>
</dbReference>
<evidence type="ECO:0000256" key="1">
    <source>
        <dbReference type="ARBA" id="ARBA00022741"/>
    </source>
</evidence>
<dbReference type="InterPro" id="IPR000253">
    <property type="entry name" value="FHA_dom"/>
</dbReference>
<sequence>MIKIFCIIILEIFHAISMTTGRSSVGNCFIESETLKCQGKLPKVKYKDNVTALELSFLPIEILDFHFILEEYPNLRNISVRNSSIRSLIPSEDNNNVKVLRMNNLQLSKISHNFLEHFPNIEILSLEGNNLREMSEHFFLGNIKELYLGSNKWNCSKDLGWVLHLNTTAAKDLSTLTCHGLPYSGKEILPISRYQKECDDLCFLVINKDTIKVGRSPNCDVVMEENKMNRNYLASVSKVHFTLTLDSETNVLYLTDLSKNGTFISGTRAVKHTKIRLKDKAQIAIGHKDYNVYTLQVIENLPDTLSPVGTCISPSIQCKILPIWGRLISCMLHLESCVYLYKCMASEDMSYLPPNLKQTYLPCKILGSGAVGEVRLAFEKYTCKMVAIKKILKGRSTTSQMYKLNHPNKIQTEISILQTLKHPFIIKMEDIVETPEEVYIVLEYMKGGVLSNRITSNVPLSESNIKFLFYQMVLAVQYLHGKGITHRDLKPDNVLLHSDEVETLLKVSDFGLSKVTEGNDMMMTVCGTMCYIAPEMLDNKIKEYNKQVDVWSLGDTPMQYKVQCLLESNLETDEIVMTYDLEPPLKRFRFASDETSN</sequence>
<dbReference type="InterPro" id="IPR000719">
    <property type="entry name" value="Prot_kinase_dom"/>
</dbReference>
<dbReference type="Gene3D" id="3.80.10.10">
    <property type="entry name" value="Ribonuclease Inhibitor"/>
    <property type="match status" value="1"/>
</dbReference>
<evidence type="ECO:0000313" key="6">
    <source>
        <dbReference type="EMBL" id="CAG9812404.1"/>
    </source>
</evidence>
<dbReference type="SMART" id="SM00240">
    <property type="entry name" value="FHA"/>
    <property type="match status" value="1"/>
</dbReference>
<dbReference type="GO" id="GO:0005524">
    <property type="term" value="F:ATP binding"/>
    <property type="evidence" value="ECO:0007669"/>
    <property type="project" value="UniProtKB-KW"/>
</dbReference>
<name>A0A9N9X1S0_PHACE</name>
<dbReference type="Gene3D" id="1.10.510.10">
    <property type="entry name" value="Transferase(Phosphotransferase) domain 1"/>
    <property type="match status" value="1"/>
</dbReference>
<feature type="signal peptide" evidence="3">
    <location>
        <begin position="1"/>
        <end position="21"/>
    </location>
</feature>
<dbReference type="PANTHER" id="PTHR24347">
    <property type="entry name" value="SERINE/THREONINE-PROTEIN KINASE"/>
    <property type="match status" value="1"/>
</dbReference>
<dbReference type="FunFam" id="1.10.510.10:FF:000571">
    <property type="entry name" value="Maternal embryonic leucine zipper kinase"/>
    <property type="match status" value="1"/>
</dbReference>
<dbReference type="EMBL" id="OU896707">
    <property type="protein sequence ID" value="CAG9812404.1"/>
    <property type="molecule type" value="Genomic_DNA"/>
</dbReference>
<dbReference type="Gene3D" id="2.60.200.20">
    <property type="match status" value="1"/>
</dbReference>
<protein>
    <submittedName>
        <fullName evidence="6">Uncharacterized protein</fullName>
    </submittedName>
</protein>
<dbReference type="AlphaFoldDB" id="A0A9N9X1S0"/>
<reference evidence="6" key="2">
    <citation type="submission" date="2022-10" db="EMBL/GenBank/DDBJ databases">
        <authorList>
            <consortium name="ENA_rothamsted_submissions"/>
            <consortium name="culmorum"/>
            <person name="King R."/>
        </authorList>
    </citation>
    <scope>NUCLEOTIDE SEQUENCE</scope>
</reference>
<dbReference type="SMART" id="SM00220">
    <property type="entry name" value="S_TKc"/>
    <property type="match status" value="1"/>
</dbReference>
<keyword evidence="1" id="KW-0547">Nucleotide-binding</keyword>
<dbReference type="InterPro" id="IPR032675">
    <property type="entry name" value="LRR_dom_sf"/>
</dbReference>
<dbReference type="PROSITE" id="PS50011">
    <property type="entry name" value="PROTEIN_KINASE_DOM"/>
    <property type="match status" value="1"/>
</dbReference>
<dbReference type="SUPFAM" id="SSF56112">
    <property type="entry name" value="Protein kinase-like (PK-like)"/>
    <property type="match status" value="1"/>
</dbReference>
<evidence type="ECO:0000259" key="5">
    <source>
        <dbReference type="PROSITE" id="PS50011"/>
    </source>
</evidence>
<keyword evidence="3" id="KW-0732">Signal</keyword>
<dbReference type="InterPro" id="IPR011009">
    <property type="entry name" value="Kinase-like_dom_sf"/>
</dbReference>
<feature type="domain" description="FHA" evidence="4">
    <location>
        <begin position="211"/>
        <end position="269"/>
    </location>
</feature>
<evidence type="ECO:0000259" key="4">
    <source>
        <dbReference type="PROSITE" id="PS50006"/>
    </source>
</evidence>
<feature type="domain" description="Protein kinase" evidence="5">
    <location>
        <begin position="360"/>
        <end position="597"/>
    </location>
</feature>
<accession>A0A9N9X1S0</accession>
<proteinExistence type="predicted"/>
<keyword evidence="7" id="KW-1185">Reference proteome</keyword>
<dbReference type="GO" id="GO:0004672">
    <property type="term" value="F:protein kinase activity"/>
    <property type="evidence" value="ECO:0007669"/>
    <property type="project" value="InterPro"/>
</dbReference>
<dbReference type="Proteomes" id="UP001153737">
    <property type="component" value="Chromosome 1"/>
</dbReference>
<organism evidence="6 7">
    <name type="scientific">Phaedon cochleariae</name>
    <name type="common">Mustard beetle</name>
    <dbReference type="NCBI Taxonomy" id="80249"/>
    <lineage>
        <taxon>Eukaryota</taxon>
        <taxon>Metazoa</taxon>
        <taxon>Ecdysozoa</taxon>
        <taxon>Arthropoda</taxon>
        <taxon>Hexapoda</taxon>
        <taxon>Insecta</taxon>
        <taxon>Pterygota</taxon>
        <taxon>Neoptera</taxon>
        <taxon>Endopterygota</taxon>
        <taxon>Coleoptera</taxon>
        <taxon>Polyphaga</taxon>
        <taxon>Cucujiformia</taxon>
        <taxon>Chrysomeloidea</taxon>
        <taxon>Chrysomelidae</taxon>
        <taxon>Chrysomelinae</taxon>
        <taxon>Chrysomelini</taxon>
        <taxon>Phaedon</taxon>
    </lineage>
</organism>
<evidence type="ECO:0000313" key="7">
    <source>
        <dbReference type="Proteomes" id="UP001153737"/>
    </source>
</evidence>
<evidence type="ECO:0000256" key="2">
    <source>
        <dbReference type="ARBA" id="ARBA00022840"/>
    </source>
</evidence>
<feature type="chain" id="PRO_5040364125" evidence="3">
    <location>
        <begin position="22"/>
        <end position="597"/>
    </location>
</feature>
<dbReference type="Pfam" id="PF00498">
    <property type="entry name" value="FHA"/>
    <property type="match status" value="1"/>
</dbReference>